<keyword evidence="1" id="KW-0812">Transmembrane</keyword>
<evidence type="ECO:0000313" key="3">
    <source>
        <dbReference type="Proteomes" id="UP000789901"/>
    </source>
</evidence>
<accession>A0ABN7XKH4</accession>
<gene>
    <name evidence="2" type="ORF">GMARGA_LOCUS43295</name>
</gene>
<dbReference type="Proteomes" id="UP000789901">
    <property type="component" value="Unassembled WGS sequence"/>
</dbReference>
<feature type="transmembrane region" description="Helical" evidence="1">
    <location>
        <begin position="30"/>
        <end position="47"/>
    </location>
</feature>
<keyword evidence="3" id="KW-1185">Reference proteome</keyword>
<proteinExistence type="predicted"/>
<name>A0ABN7XKH4_GIGMA</name>
<keyword evidence="1" id="KW-1133">Transmembrane helix</keyword>
<dbReference type="EMBL" id="CAJVQB010138502">
    <property type="protein sequence ID" value="CAG8854474.1"/>
    <property type="molecule type" value="Genomic_DNA"/>
</dbReference>
<sequence>DWTREVNYACSSFGIVYQVRTYSREYRTQMLLILSVWVSALWLLMFLKVPKEVVELLPAIDIIVLGPSGKKNLAEIQLGSCWY</sequence>
<evidence type="ECO:0000313" key="2">
    <source>
        <dbReference type="EMBL" id="CAG8854474.1"/>
    </source>
</evidence>
<reference evidence="2 3" key="1">
    <citation type="submission" date="2021-06" db="EMBL/GenBank/DDBJ databases">
        <authorList>
            <person name="Kallberg Y."/>
            <person name="Tangrot J."/>
            <person name="Rosling A."/>
        </authorList>
    </citation>
    <scope>NUCLEOTIDE SEQUENCE [LARGE SCALE GENOMIC DNA]</scope>
    <source>
        <strain evidence="2 3">120-4 pot B 10/14</strain>
    </source>
</reference>
<feature type="non-terminal residue" evidence="2">
    <location>
        <position position="1"/>
    </location>
</feature>
<protein>
    <submittedName>
        <fullName evidence="2">7146_t:CDS:1</fullName>
    </submittedName>
</protein>
<comment type="caution">
    <text evidence="2">The sequence shown here is derived from an EMBL/GenBank/DDBJ whole genome shotgun (WGS) entry which is preliminary data.</text>
</comment>
<keyword evidence="1" id="KW-0472">Membrane</keyword>
<evidence type="ECO:0000256" key="1">
    <source>
        <dbReference type="SAM" id="Phobius"/>
    </source>
</evidence>
<feature type="non-terminal residue" evidence="2">
    <location>
        <position position="83"/>
    </location>
</feature>
<organism evidence="2 3">
    <name type="scientific">Gigaspora margarita</name>
    <dbReference type="NCBI Taxonomy" id="4874"/>
    <lineage>
        <taxon>Eukaryota</taxon>
        <taxon>Fungi</taxon>
        <taxon>Fungi incertae sedis</taxon>
        <taxon>Mucoromycota</taxon>
        <taxon>Glomeromycotina</taxon>
        <taxon>Glomeromycetes</taxon>
        <taxon>Diversisporales</taxon>
        <taxon>Gigasporaceae</taxon>
        <taxon>Gigaspora</taxon>
    </lineage>
</organism>